<gene>
    <name evidence="1" type="ORF">ISN44_As09g009580</name>
</gene>
<organism evidence="1 2">
    <name type="scientific">Arabidopsis suecica</name>
    <name type="common">Swedish thale-cress</name>
    <name type="synonym">Cardaminopsis suecica</name>
    <dbReference type="NCBI Taxonomy" id="45249"/>
    <lineage>
        <taxon>Eukaryota</taxon>
        <taxon>Viridiplantae</taxon>
        <taxon>Streptophyta</taxon>
        <taxon>Embryophyta</taxon>
        <taxon>Tracheophyta</taxon>
        <taxon>Spermatophyta</taxon>
        <taxon>Magnoliopsida</taxon>
        <taxon>eudicotyledons</taxon>
        <taxon>Gunneridae</taxon>
        <taxon>Pentapetalae</taxon>
        <taxon>rosids</taxon>
        <taxon>malvids</taxon>
        <taxon>Brassicales</taxon>
        <taxon>Brassicaceae</taxon>
        <taxon>Camelineae</taxon>
        <taxon>Arabidopsis</taxon>
    </lineage>
</organism>
<proteinExistence type="predicted"/>
<feature type="non-terminal residue" evidence="1">
    <location>
        <position position="1"/>
    </location>
</feature>
<dbReference type="Proteomes" id="UP000694251">
    <property type="component" value="Chromosome 9"/>
</dbReference>
<evidence type="ECO:0000313" key="2">
    <source>
        <dbReference type="Proteomes" id="UP000694251"/>
    </source>
</evidence>
<reference evidence="1 2" key="1">
    <citation type="submission" date="2020-12" db="EMBL/GenBank/DDBJ databases">
        <title>Concerted genomic and epigenomic changes stabilize Arabidopsis allopolyploids.</title>
        <authorList>
            <person name="Chen Z."/>
        </authorList>
    </citation>
    <scope>NUCLEOTIDE SEQUENCE [LARGE SCALE GENOMIC DNA]</scope>
    <source>
        <strain evidence="1">As9502</strain>
        <tissue evidence="1">Leaf</tissue>
    </source>
</reference>
<evidence type="ECO:0000313" key="1">
    <source>
        <dbReference type="EMBL" id="KAG7572599.1"/>
    </source>
</evidence>
<keyword evidence="2" id="KW-1185">Reference proteome</keyword>
<sequence>IFLGDTKVLAAQYGPKAKTKKNENAEKACFEVIWKP</sequence>
<protein>
    <submittedName>
        <fullName evidence="1">Uncharacterized protein</fullName>
    </submittedName>
</protein>
<name>A0A8T2AIU6_ARASU</name>
<accession>A0A8T2AIU6</accession>
<dbReference type="AlphaFoldDB" id="A0A8T2AIU6"/>
<dbReference type="EMBL" id="JAEFBJ010000009">
    <property type="protein sequence ID" value="KAG7572599.1"/>
    <property type="molecule type" value="Genomic_DNA"/>
</dbReference>
<comment type="caution">
    <text evidence="1">The sequence shown here is derived from an EMBL/GenBank/DDBJ whole genome shotgun (WGS) entry which is preliminary data.</text>
</comment>